<sequence>MPRGVHATRVLPRLKSRPAKPQINKFRKQEGAVALYNAKRRILTSKPVWDRAVLARLRENPFDETWRQHVSQDVTQFVDDMEAQGTKLLPEEKLALVANPAQYFSRPHNVPVNLRQQVYFPRFTVTMQRNPYLGPYYAQFNVPMNMSKLDMKSYLKELYDVDVVHIRSFIRSGSITRKRASSPYTRGPLIRTPSSKRITVQLVEPFNWPVKPNDVDKTLFHTEDFYATQRAQEEEGKKGPNDYFGTHVDKKHRKSIAEQAQALLEGKATWAPTWQQIPEARRTMTGNSVKLTAEEERMRRSAFAAPPGTKSRVESARESTGLDI</sequence>
<dbReference type="Gene3D" id="3.30.70.330">
    <property type="match status" value="1"/>
</dbReference>
<evidence type="ECO:0000313" key="6">
    <source>
        <dbReference type="EMBL" id="KAK5100935.1"/>
    </source>
</evidence>
<comment type="similarity">
    <text evidence="1">Belongs to the universal ribosomal protein uL23 family.</text>
</comment>
<evidence type="ECO:0000256" key="5">
    <source>
        <dbReference type="SAM" id="MobiDB-lite"/>
    </source>
</evidence>
<dbReference type="PANTHER" id="PTHR12059">
    <property type="entry name" value="RIBOSOMAL PROTEIN L23-RELATED"/>
    <property type="match status" value="1"/>
</dbReference>
<feature type="region of interest" description="Disordered" evidence="5">
    <location>
        <begin position="279"/>
        <end position="324"/>
    </location>
</feature>
<keyword evidence="7" id="KW-1185">Reference proteome</keyword>
<evidence type="ECO:0000256" key="1">
    <source>
        <dbReference type="ARBA" id="ARBA00006700"/>
    </source>
</evidence>
<protein>
    <recommendedName>
        <fullName evidence="4">Large ribosomal subunit protein uL23m</fullName>
    </recommendedName>
</protein>
<dbReference type="GO" id="GO:0005840">
    <property type="term" value="C:ribosome"/>
    <property type="evidence" value="ECO:0007669"/>
    <property type="project" value="UniProtKB-KW"/>
</dbReference>
<dbReference type="InterPro" id="IPR013025">
    <property type="entry name" value="Ribosomal_uL23-like"/>
</dbReference>
<dbReference type="Pfam" id="PF00276">
    <property type="entry name" value="Ribosomal_L23"/>
    <property type="match status" value="1"/>
</dbReference>
<keyword evidence="2 6" id="KW-0689">Ribosomal protein</keyword>
<dbReference type="PANTHER" id="PTHR12059:SF5">
    <property type="entry name" value="LARGE RIBOSOMAL SUBUNIT PROTEIN UL23M"/>
    <property type="match status" value="1"/>
</dbReference>
<dbReference type="Proteomes" id="UP001345013">
    <property type="component" value="Unassembled WGS sequence"/>
</dbReference>
<reference evidence="6 7" key="1">
    <citation type="submission" date="2023-08" db="EMBL/GenBank/DDBJ databases">
        <title>Black Yeasts Isolated from many extreme environments.</title>
        <authorList>
            <person name="Coleine C."/>
            <person name="Stajich J.E."/>
            <person name="Selbmann L."/>
        </authorList>
    </citation>
    <scope>NUCLEOTIDE SEQUENCE [LARGE SCALE GENOMIC DNA]</scope>
    <source>
        <strain evidence="6 7">CCFEE 5885</strain>
    </source>
</reference>
<evidence type="ECO:0000256" key="3">
    <source>
        <dbReference type="ARBA" id="ARBA00023274"/>
    </source>
</evidence>
<dbReference type="InterPro" id="IPR012677">
    <property type="entry name" value="Nucleotide-bd_a/b_plait_sf"/>
</dbReference>
<comment type="caution">
    <text evidence="6">The sequence shown here is derived from an EMBL/GenBank/DDBJ whole genome shotgun (WGS) entry which is preliminary data.</text>
</comment>
<keyword evidence="3" id="KW-0687">Ribonucleoprotein</keyword>
<gene>
    <name evidence="6" type="primary">MRP20</name>
    <name evidence="6" type="ORF">LTR24_000783</name>
</gene>
<dbReference type="InterPro" id="IPR012678">
    <property type="entry name" value="Ribosomal_uL23/eL15/eS24_sf"/>
</dbReference>
<evidence type="ECO:0000256" key="2">
    <source>
        <dbReference type="ARBA" id="ARBA00022980"/>
    </source>
</evidence>
<evidence type="ECO:0000256" key="4">
    <source>
        <dbReference type="ARBA" id="ARBA00039977"/>
    </source>
</evidence>
<organism evidence="6 7">
    <name type="scientific">Lithohypha guttulata</name>
    <dbReference type="NCBI Taxonomy" id="1690604"/>
    <lineage>
        <taxon>Eukaryota</taxon>
        <taxon>Fungi</taxon>
        <taxon>Dikarya</taxon>
        <taxon>Ascomycota</taxon>
        <taxon>Pezizomycotina</taxon>
        <taxon>Eurotiomycetes</taxon>
        <taxon>Chaetothyriomycetidae</taxon>
        <taxon>Chaetothyriales</taxon>
        <taxon>Trichomeriaceae</taxon>
        <taxon>Lithohypha</taxon>
    </lineage>
</organism>
<dbReference type="EMBL" id="JAVRRG010000005">
    <property type="protein sequence ID" value="KAK5100935.1"/>
    <property type="molecule type" value="Genomic_DNA"/>
</dbReference>
<evidence type="ECO:0000313" key="7">
    <source>
        <dbReference type="Proteomes" id="UP001345013"/>
    </source>
</evidence>
<dbReference type="SUPFAM" id="SSF54189">
    <property type="entry name" value="Ribosomal proteins S24e, L23 and L15e"/>
    <property type="match status" value="1"/>
</dbReference>
<name>A0ABR0KMY2_9EURO</name>
<proteinExistence type="inferred from homology"/>
<accession>A0ABR0KMY2</accession>